<dbReference type="AlphaFoldDB" id="A0A6C0AKV6"/>
<proteinExistence type="predicted"/>
<evidence type="ECO:0000313" key="2">
    <source>
        <dbReference type="EMBL" id="QHS80246.1"/>
    </source>
</evidence>
<dbReference type="EMBL" id="MN740676">
    <property type="protein sequence ID" value="QHS80246.1"/>
    <property type="molecule type" value="Genomic_DNA"/>
</dbReference>
<sequence>MHCSEMELELSDEECLALIQQQPDGPTIIILLLLLLFSLLTSLCELSIKD</sequence>
<feature type="transmembrane region" description="Helical" evidence="1">
    <location>
        <begin position="28"/>
        <end position="48"/>
    </location>
</feature>
<keyword evidence="1" id="KW-1133">Transmembrane helix</keyword>
<keyword evidence="1" id="KW-0812">Transmembrane</keyword>
<evidence type="ECO:0000256" key="1">
    <source>
        <dbReference type="SAM" id="Phobius"/>
    </source>
</evidence>
<reference evidence="2" key="1">
    <citation type="journal article" date="2020" name="Nature">
        <title>Giant virus diversity and host interactions through global metagenomics.</title>
        <authorList>
            <person name="Schulz F."/>
            <person name="Roux S."/>
            <person name="Paez-Espino D."/>
            <person name="Jungbluth S."/>
            <person name="Walsh D.A."/>
            <person name="Denef V.J."/>
            <person name="McMahon K.D."/>
            <person name="Konstantinidis K.T."/>
            <person name="Eloe-Fadrosh E.A."/>
            <person name="Kyrpides N.C."/>
            <person name="Woyke T."/>
        </authorList>
    </citation>
    <scope>NUCLEOTIDE SEQUENCE</scope>
    <source>
        <strain evidence="2">GVMAG-S-1039698-54</strain>
    </source>
</reference>
<name>A0A6C0AKV6_9ZZZZ</name>
<keyword evidence="1" id="KW-0472">Membrane</keyword>
<protein>
    <submittedName>
        <fullName evidence="2">Uncharacterized protein</fullName>
    </submittedName>
</protein>
<organism evidence="2">
    <name type="scientific">viral metagenome</name>
    <dbReference type="NCBI Taxonomy" id="1070528"/>
    <lineage>
        <taxon>unclassified sequences</taxon>
        <taxon>metagenomes</taxon>
        <taxon>organismal metagenomes</taxon>
    </lineage>
</organism>
<accession>A0A6C0AKV6</accession>